<dbReference type="AlphaFoldDB" id="A0A3B0R6Y4"/>
<evidence type="ECO:0000313" key="1">
    <source>
        <dbReference type="EMBL" id="VAV89134.1"/>
    </source>
</evidence>
<name>A0A3B0R6Y4_9ZZZZ</name>
<proteinExistence type="predicted"/>
<dbReference type="EMBL" id="UOEE01000085">
    <property type="protein sequence ID" value="VAV89134.1"/>
    <property type="molecule type" value="Genomic_DNA"/>
</dbReference>
<accession>A0A3B0R6Y4</accession>
<sequence>MRKGLIGIGIALAVIIGVLVFLEQKAVNANPPGKEVVIEIKNVLDQ</sequence>
<organism evidence="1">
    <name type="scientific">hydrothermal vent metagenome</name>
    <dbReference type="NCBI Taxonomy" id="652676"/>
    <lineage>
        <taxon>unclassified sequences</taxon>
        <taxon>metagenomes</taxon>
        <taxon>ecological metagenomes</taxon>
    </lineage>
</organism>
<gene>
    <name evidence="1" type="ORF">MNBD_ALPHA06-1398</name>
</gene>
<reference evidence="1" key="1">
    <citation type="submission" date="2018-06" db="EMBL/GenBank/DDBJ databases">
        <authorList>
            <person name="Zhirakovskaya E."/>
        </authorList>
    </citation>
    <scope>NUCLEOTIDE SEQUENCE</scope>
</reference>
<protein>
    <submittedName>
        <fullName evidence="1">Uncharacterized protein</fullName>
    </submittedName>
</protein>